<evidence type="ECO:0008006" key="2">
    <source>
        <dbReference type="Google" id="ProtNLM"/>
    </source>
</evidence>
<dbReference type="GO" id="GO:0008408">
    <property type="term" value="F:3'-5' exonuclease activity"/>
    <property type="evidence" value="ECO:0007669"/>
    <property type="project" value="InterPro"/>
</dbReference>
<dbReference type="GO" id="GO:0003887">
    <property type="term" value="F:DNA-directed DNA polymerase activity"/>
    <property type="evidence" value="ECO:0007669"/>
    <property type="project" value="InterPro"/>
</dbReference>
<dbReference type="SUPFAM" id="SSF52540">
    <property type="entry name" value="P-loop containing nucleoside triphosphate hydrolases"/>
    <property type="match status" value="1"/>
</dbReference>
<evidence type="ECO:0000313" key="1">
    <source>
        <dbReference type="EMBL" id="KKO10522.1"/>
    </source>
</evidence>
<dbReference type="GO" id="GO:0009360">
    <property type="term" value="C:DNA polymerase III complex"/>
    <property type="evidence" value="ECO:0007669"/>
    <property type="project" value="TreeGrafter"/>
</dbReference>
<dbReference type="EMBL" id="LAZR01000004">
    <property type="protein sequence ID" value="KKO10522.1"/>
    <property type="molecule type" value="Genomic_DNA"/>
</dbReference>
<dbReference type="Pfam" id="PF13177">
    <property type="entry name" value="DNA_pol3_delta2"/>
    <property type="match status" value="1"/>
</dbReference>
<dbReference type="InterPro" id="IPR027417">
    <property type="entry name" value="P-loop_NTPase"/>
</dbReference>
<dbReference type="Gene3D" id="3.40.50.300">
    <property type="entry name" value="P-loop containing nucleotide triphosphate hydrolases"/>
    <property type="match status" value="1"/>
</dbReference>
<dbReference type="PANTHER" id="PTHR11669:SF8">
    <property type="entry name" value="DNA POLYMERASE III SUBUNIT DELTA"/>
    <property type="match status" value="1"/>
</dbReference>
<organism evidence="1">
    <name type="scientific">marine sediment metagenome</name>
    <dbReference type="NCBI Taxonomy" id="412755"/>
    <lineage>
        <taxon>unclassified sequences</taxon>
        <taxon>metagenomes</taxon>
        <taxon>ecological metagenomes</taxon>
    </lineage>
</organism>
<dbReference type="GO" id="GO:0006261">
    <property type="term" value="P:DNA-templated DNA replication"/>
    <property type="evidence" value="ECO:0007669"/>
    <property type="project" value="TreeGrafter"/>
</dbReference>
<reference evidence="1" key="1">
    <citation type="journal article" date="2015" name="Nature">
        <title>Complex archaea that bridge the gap between prokaryotes and eukaryotes.</title>
        <authorList>
            <person name="Spang A."/>
            <person name="Saw J.H."/>
            <person name="Jorgensen S.L."/>
            <person name="Zaremba-Niedzwiedzka K."/>
            <person name="Martijn J."/>
            <person name="Lind A.E."/>
            <person name="van Eijk R."/>
            <person name="Schleper C."/>
            <person name="Guy L."/>
            <person name="Ettema T.J."/>
        </authorList>
    </citation>
    <scope>NUCLEOTIDE SEQUENCE</scope>
</reference>
<dbReference type="InterPro" id="IPR050238">
    <property type="entry name" value="DNA_Rep/Repair_Clamp_Loader"/>
</dbReference>
<sequence>MAFDAVLPWHIDAWMQVIAQQRHERLAHAYLISGLPGSGRYQFARALAARMLCTEPLADNAVKGVPDAVACGRCRQCLLFDTGNHPDVLDITPEEGKSSIKIDQIRSISRLVNQTSNQTGAIKVIIIRPAEALGVGAANSLLKNLEEPPGRTLFLLISEPGAQMLPTIRSRCQPLPLAPASPEQGMAWLSEHSSSASAELDAALSLAPGAPLQALALLEAGIPAWRSIVQEQLEDMAAGRLTPLEVAKYCHAQPPDYAIQLMQELSLHKAREALRAQQPMAARAFLEVGRELTLIHRQLESGANPNPLMALEHIFSLWQNTTGDKDVTRKPGDVQFIASRQ</sequence>
<comment type="caution">
    <text evidence="1">The sequence shown here is derived from an EMBL/GenBank/DDBJ whole genome shotgun (WGS) entry which is preliminary data.</text>
</comment>
<dbReference type="NCBIfam" id="TIGR00678">
    <property type="entry name" value="holB"/>
    <property type="match status" value="1"/>
</dbReference>
<proteinExistence type="predicted"/>
<accession>A0A0F9YE81</accession>
<gene>
    <name evidence="1" type="ORF">LCGC14_0020010</name>
</gene>
<protein>
    <recommendedName>
        <fullName evidence="2">DNA-directed DNA polymerase</fullName>
    </recommendedName>
</protein>
<dbReference type="AlphaFoldDB" id="A0A0F9YE81"/>
<name>A0A0F9YE81_9ZZZZ</name>
<dbReference type="InterPro" id="IPR004622">
    <property type="entry name" value="DNA_pol_HolB"/>
</dbReference>
<dbReference type="PANTHER" id="PTHR11669">
    <property type="entry name" value="REPLICATION FACTOR C / DNA POLYMERASE III GAMMA-TAU SUBUNIT"/>
    <property type="match status" value="1"/>
</dbReference>